<dbReference type="Gene3D" id="2.60.40.4100">
    <property type="entry name" value="Zona pellucida, ZP-C domain"/>
    <property type="match status" value="1"/>
</dbReference>
<dbReference type="AlphaFoldDB" id="A0A8S3PXP0"/>
<keyword evidence="4" id="KW-1185">Reference proteome</keyword>
<comment type="caution">
    <text evidence="3">The sequence shown here is derived from an EMBL/GenBank/DDBJ whole genome shotgun (WGS) entry which is preliminary data.</text>
</comment>
<evidence type="ECO:0000313" key="3">
    <source>
        <dbReference type="EMBL" id="CAG2187858.1"/>
    </source>
</evidence>
<dbReference type="InterPro" id="IPR001507">
    <property type="entry name" value="ZP_dom"/>
</dbReference>
<evidence type="ECO:0000256" key="1">
    <source>
        <dbReference type="ARBA" id="ARBA00023157"/>
    </source>
</evidence>
<dbReference type="InterPro" id="IPR042235">
    <property type="entry name" value="ZP-C_dom"/>
</dbReference>
<dbReference type="Proteomes" id="UP000683360">
    <property type="component" value="Unassembled WGS sequence"/>
</dbReference>
<organism evidence="3 4">
    <name type="scientific">Mytilus edulis</name>
    <name type="common">Blue mussel</name>
    <dbReference type="NCBI Taxonomy" id="6550"/>
    <lineage>
        <taxon>Eukaryota</taxon>
        <taxon>Metazoa</taxon>
        <taxon>Spiralia</taxon>
        <taxon>Lophotrochozoa</taxon>
        <taxon>Mollusca</taxon>
        <taxon>Bivalvia</taxon>
        <taxon>Autobranchia</taxon>
        <taxon>Pteriomorphia</taxon>
        <taxon>Mytilida</taxon>
        <taxon>Mytiloidea</taxon>
        <taxon>Mytilidae</taxon>
        <taxon>Mytilinae</taxon>
        <taxon>Mytilus</taxon>
    </lineage>
</organism>
<reference evidence="3" key="1">
    <citation type="submission" date="2021-03" db="EMBL/GenBank/DDBJ databases">
        <authorList>
            <person name="Bekaert M."/>
        </authorList>
    </citation>
    <scope>NUCLEOTIDE SEQUENCE</scope>
</reference>
<keyword evidence="1" id="KW-1015">Disulfide bond</keyword>
<evidence type="ECO:0000259" key="2">
    <source>
        <dbReference type="PROSITE" id="PS51034"/>
    </source>
</evidence>
<dbReference type="Pfam" id="PF00100">
    <property type="entry name" value="Zona_pellucida"/>
    <property type="match status" value="1"/>
</dbReference>
<sequence length="203" mass="22793">MFCFISFKAGHVISPEECTAKPSKPQNAEKVKLWKSIGNDSSCNDFDSNLIDQKWVEKAGNLSIGMYAFRFDSSDEVIITCTAFVCSSSDKSSNCTQLCVTASQQSLNRRRRYAIVGPQRTEKSASASFRVVPKDNPNVATESICLHTPARIILQFQQRLFVSLVSSTDQRKQLFQESSHTGMNYRITYRILMAVRHSNPPHG</sequence>
<name>A0A8S3PXP0_MYTED</name>
<accession>A0A8S3PXP0</accession>
<evidence type="ECO:0000313" key="4">
    <source>
        <dbReference type="Proteomes" id="UP000683360"/>
    </source>
</evidence>
<proteinExistence type="predicted"/>
<gene>
    <name evidence="3" type="ORF">MEDL_3317</name>
</gene>
<protein>
    <recommendedName>
        <fullName evidence="2">ZP domain-containing protein</fullName>
    </recommendedName>
</protein>
<dbReference type="EMBL" id="CAJPWZ010000188">
    <property type="protein sequence ID" value="CAG2187858.1"/>
    <property type="molecule type" value="Genomic_DNA"/>
</dbReference>
<feature type="domain" description="ZP" evidence="2">
    <location>
        <begin position="1"/>
        <end position="102"/>
    </location>
</feature>
<dbReference type="OrthoDB" id="10497723at2759"/>
<dbReference type="InterPro" id="IPR055355">
    <property type="entry name" value="ZP-C"/>
</dbReference>
<dbReference type="PROSITE" id="PS51034">
    <property type="entry name" value="ZP_2"/>
    <property type="match status" value="1"/>
</dbReference>